<accession>A0AB34GZ11</accession>
<gene>
    <name evidence="2" type="ORF">J1605_008030</name>
</gene>
<evidence type="ECO:0000313" key="2">
    <source>
        <dbReference type="EMBL" id="KAJ8784679.1"/>
    </source>
</evidence>
<feature type="region of interest" description="Disordered" evidence="1">
    <location>
        <begin position="1"/>
        <end position="29"/>
    </location>
</feature>
<comment type="caution">
    <text evidence="2">The sequence shown here is derived from an EMBL/GenBank/DDBJ whole genome shotgun (WGS) entry which is preliminary data.</text>
</comment>
<feature type="compositionally biased region" description="Low complexity" evidence="1">
    <location>
        <begin position="63"/>
        <end position="74"/>
    </location>
</feature>
<proteinExistence type="predicted"/>
<feature type="compositionally biased region" description="Basic and acidic residues" evidence="1">
    <location>
        <begin position="104"/>
        <end position="116"/>
    </location>
</feature>
<organism evidence="2 3">
    <name type="scientific">Eschrichtius robustus</name>
    <name type="common">California gray whale</name>
    <name type="synonym">Eschrichtius gibbosus</name>
    <dbReference type="NCBI Taxonomy" id="9764"/>
    <lineage>
        <taxon>Eukaryota</taxon>
        <taxon>Metazoa</taxon>
        <taxon>Chordata</taxon>
        <taxon>Craniata</taxon>
        <taxon>Vertebrata</taxon>
        <taxon>Euteleostomi</taxon>
        <taxon>Mammalia</taxon>
        <taxon>Eutheria</taxon>
        <taxon>Laurasiatheria</taxon>
        <taxon>Artiodactyla</taxon>
        <taxon>Whippomorpha</taxon>
        <taxon>Cetacea</taxon>
        <taxon>Mysticeti</taxon>
        <taxon>Eschrichtiidae</taxon>
        <taxon>Eschrichtius</taxon>
    </lineage>
</organism>
<dbReference type="EMBL" id="JAIQCJ010002042">
    <property type="protein sequence ID" value="KAJ8784679.1"/>
    <property type="molecule type" value="Genomic_DNA"/>
</dbReference>
<dbReference type="Proteomes" id="UP001159641">
    <property type="component" value="Unassembled WGS sequence"/>
</dbReference>
<name>A0AB34GZ11_ESCRO</name>
<evidence type="ECO:0000313" key="3">
    <source>
        <dbReference type="Proteomes" id="UP001159641"/>
    </source>
</evidence>
<dbReference type="AlphaFoldDB" id="A0AB34GZ11"/>
<sequence length="180" mass="18932">MQWSSGLAPHGHCQPSPRPPLNTAQASPRTGMLMAPPWWAQMSLGDMMQECQAGAPSALGAFPLQLGPSPSPQSREAARLGVVTPPVCTRAADNPRGHFSAPRASERGGCELEPEGKVPVQPRAQTARESEGRLHNSSGCPFTEPPGRRGPPLPWPENIAFSGVMPAPAAASCLPYLCPS</sequence>
<reference evidence="2 3" key="1">
    <citation type="submission" date="2022-11" db="EMBL/GenBank/DDBJ databases">
        <title>Whole genome sequence of Eschrichtius robustus ER-17-0199.</title>
        <authorList>
            <person name="Bruniche-Olsen A."/>
            <person name="Black A.N."/>
            <person name="Fields C.J."/>
            <person name="Walden K."/>
            <person name="Dewoody J.A."/>
        </authorList>
    </citation>
    <scope>NUCLEOTIDE SEQUENCE [LARGE SCALE GENOMIC DNA]</scope>
    <source>
        <strain evidence="2">ER-17-0199</strain>
        <tissue evidence="2">Blubber</tissue>
    </source>
</reference>
<protein>
    <submittedName>
        <fullName evidence="2">Uncharacterized protein</fullName>
    </submittedName>
</protein>
<feature type="region of interest" description="Disordered" evidence="1">
    <location>
        <begin position="59"/>
        <end position="157"/>
    </location>
</feature>
<keyword evidence="3" id="KW-1185">Reference proteome</keyword>
<evidence type="ECO:0000256" key="1">
    <source>
        <dbReference type="SAM" id="MobiDB-lite"/>
    </source>
</evidence>